<dbReference type="InterPro" id="IPR001906">
    <property type="entry name" value="Terpene_synth_N"/>
</dbReference>
<dbReference type="FunFam" id="1.10.600.10:FF:000007">
    <property type="entry name" value="Isoprene synthase, chloroplastic"/>
    <property type="match status" value="1"/>
</dbReference>
<evidence type="ECO:0000256" key="2">
    <source>
        <dbReference type="ARBA" id="ARBA00022723"/>
    </source>
</evidence>
<keyword evidence="2" id="KW-0479">Metal-binding</keyword>
<dbReference type="Pfam" id="PF01397">
    <property type="entry name" value="Terpene_synth"/>
    <property type="match status" value="1"/>
</dbReference>
<dbReference type="Gene3D" id="1.10.600.10">
    <property type="entry name" value="Farnesyl Diphosphate Synthase"/>
    <property type="match status" value="1"/>
</dbReference>
<proteinExistence type="predicted"/>
<dbReference type="GO" id="GO:0016114">
    <property type="term" value="P:terpenoid biosynthetic process"/>
    <property type="evidence" value="ECO:0007669"/>
    <property type="project" value="InterPro"/>
</dbReference>
<dbReference type="SUPFAM" id="SSF48576">
    <property type="entry name" value="Terpenoid synthases"/>
    <property type="match status" value="1"/>
</dbReference>
<keyword evidence="4" id="KW-0456">Lyase</keyword>
<dbReference type="Gene3D" id="1.50.10.130">
    <property type="entry name" value="Terpene synthase, N-terminal domain"/>
    <property type="match status" value="1"/>
</dbReference>
<evidence type="ECO:0000313" key="7">
    <source>
        <dbReference type="EMBL" id="KAI5333573.1"/>
    </source>
</evidence>
<evidence type="ECO:0000259" key="5">
    <source>
        <dbReference type="Pfam" id="PF01397"/>
    </source>
</evidence>
<dbReference type="InterPro" id="IPR005630">
    <property type="entry name" value="Terpene_synthase_metal-bd"/>
</dbReference>
<dbReference type="InterPro" id="IPR008949">
    <property type="entry name" value="Isoprenoid_synthase_dom_sf"/>
</dbReference>
<organism evidence="7 8">
    <name type="scientific">Prunus dulcis</name>
    <name type="common">Almond</name>
    <name type="synonym">Amygdalus dulcis</name>
    <dbReference type="NCBI Taxonomy" id="3755"/>
    <lineage>
        <taxon>Eukaryota</taxon>
        <taxon>Viridiplantae</taxon>
        <taxon>Streptophyta</taxon>
        <taxon>Embryophyta</taxon>
        <taxon>Tracheophyta</taxon>
        <taxon>Spermatophyta</taxon>
        <taxon>Magnoliopsida</taxon>
        <taxon>eudicotyledons</taxon>
        <taxon>Gunneridae</taxon>
        <taxon>Pentapetalae</taxon>
        <taxon>rosids</taxon>
        <taxon>fabids</taxon>
        <taxon>Rosales</taxon>
        <taxon>Rosaceae</taxon>
        <taxon>Amygdaloideae</taxon>
        <taxon>Amygdaleae</taxon>
        <taxon>Prunus</taxon>
    </lineage>
</organism>
<evidence type="ECO:0000256" key="3">
    <source>
        <dbReference type="ARBA" id="ARBA00022842"/>
    </source>
</evidence>
<protein>
    <recommendedName>
        <fullName evidence="9">Terpene synthase 21</fullName>
    </recommendedName>
</protein>
<comment type="caution">
    <text evidence="7">The sequence shown here is derived from an EMBL/GenBank/DDBJ whole genome shotgun (WGS) entry which is preliminary data.</text>
</comment>
<dbReference type="PANTHER" id="PTHR31225:SF251">
    <property type="entry name" value="(-)-GERMACRENE D SYNTHASE-LIKE ISOFORM X2"/>
    <property type="match status" value="1"/>
</dbReference>
<gene>
    <name evidence="7" type="ORF">L3X38_023705</name>
</gene>
<evidence type="ECO:0000313" key="8">
    <source>
        <dbReference type="Proteomes" id="UP001054821"/>
    </source>
</evidence>
<dbReference type="InterPro" id="IPR050148">
    <property type="entry name" value="Terpene_synthase-like"/>
</dbReference>
<dbReference type="InterPro" id="IPR008930">
    <property type="entry name" value="Terpenoid_cyclase/PrenylTrfase"/>
</dbReference>
<name>A0AAD4VYJ0_PRUDU</name>
<feature type="domain" description="Terpene synthase N-terminal" evidence="5">
    <location>
        <begin position="52"/>
        <end position="116"/>
    </location>
</feature>
<feature type="domain" description="Terpene synthase metal-binding" evidence="6">
    <location>
        <begin position="163"/>
        <end position="364"/>
    </location>
</feature>
<dbReference type="PANTHER" id="PTHR31225">
    <property type="entry name" value="OS04G0344100 PROTEIN-RELATED"/>
    <property type="match status" value="1"/>
</dbReference>
<dbReference type="InterPro" id="IPR034741">
    <property type="entry name" value="Terpene_cyclase-like_1_C"/>
</dbReference>
<reference evidence="7 8" key="1">
    <citation type="journal article" date="2022" name="G3 (Bethesda)">
        <title>Whole-genome sequence and methylome profiling of the almond [Prunus dulcis (Mill.) D.A. Webb] cultivar 'Nonpareil'.</title>
        <authorList>
            <person name="D'Amico-Willman K.M."/>
            <person name="Ouma W.Z."/>
            <person name="Meulia T."/>
            <person name="Sideli G.M."/>
            <person name="Gradziel T.M."/>
            <person name="Fresnedo-Ramirez J."/>
        </authorList>
    </citation>
    <scope>NUCLEOTIDE SEQUENCE [LARGE SCALE GENOMIC DNA]</scope>
    <source>
        <strain evidence="7">Clone GOH B32 T37-40</strain>
    </source>
</reference>
<dbReference type="AlphaFoldDB" id="A0AAD4VYJ0"/>
<evidence type="ECO:0008006" key="9">
    <source>
        <dbReference type="Google" id="ProtNLM"/>
    </source>
</evidence>
<evidence type="ECO:0000256" key="4">
    <source>
        <dbReference type="ARBA" id="ARBA00023239"/>
    </source>
</evidence>
<keyword evidence="3" id="KW-0460">Magnesium</keyword>
<dbReference type="GO" id="GO:0010333">
    <property type="term" value="F:terpene synthase activity"/>
    <property type="evidence" value="ECO:0007669"/>
    <property type="project" value="InterPro"/>
</dbReference>
<keyword evidence="8" id="KW-1185">Reference proteome</keyword>
<dbReference type="SUPFAM" id="SSF48239">
    <property type="entry name" value="Terpenoid cyclases/Protein prenyltransferases"/>
    <property type="match status" value="1"/>
</dbReference>
<dbReference type="InterPro" id="IPR036965">
    <property type="entry name" value="Terpene_synth_N_sf"/>
</dbReference>
<dbReference type="SFLD" id="SFLDG01019">
    <property type="entry name" value="Terpene_Cyclase_Like_1_C_Termi"/>
    <property type="match status" value="1"/>
</dbReference>
<accession>A0AAD4VYJ0</accession>
<dbReference type="Proteomes" id="UP001054821">
    <property type="component" value="Chromosome 4"/>
</dbReference>
<dbReference type="GO" id="GO:0000287">
    <property type="term" value="F:magnesium ion binding"/>
    <property type="evidence" value="ECO:0007669"/>
    <property type="project" value="InterPro"/>
</dbReference>
<dbReference type="SFLD" id="SFLDS00005">
    <property type="entry name" value="Isoprenoid_Synthase_Type_I"/>
    <property type="match status" value="1"/>
</dbReference>
<dbReference type="EMBL" id="JAJFAZ020000004">
    <property type="protein sequence ID" value="KAI5333573.1"/>
    <property type="molecule type" value="Genomic_DNA"/>
</dbReference>
<evidence type="ECO:0000256" key="1">
    <source>
        <dbReference type="ARBA" id="ARBA00001946"/>
    </source>
</evidence>
<dbReference type="Pfam" id="PF03936">
    <property type="entry name" value="Terpene_synth_C"/>
    <property type="match status" value="1"/>
</dbReference>
<comment type="cofactor">
    <cofactor evidence="1">
        <name>Mg(2+)</name>
        <dbReference type="ChEBI" id="CHEBI:18420"/>
    </cofactor>
</comment>
<evidence type="ECO:0000259" key="6">
    <source>
        <dbReference type="Pfam" id="PF03936"/>
    </source>
</evidence>
<sequence>MSLEAGSAAQSQSSKPDQIVRHTANFHPSILGDQFMNYDSEDFITYSHKQQEVEDLEQVVRREVFTTDDDGDGDLYNVSLGFRLLRQYGHNVSCRIFNKFKDRKNGGFKESLIDDVFEGAWRRYSRRGFCFHDKISGVGNNPYFNLVQSLHKQELSEIIRWWKEVDFKRKLPFARDRIVELYFWVVGVYFEPQYLVVRNILTKVIALIAVMDDIYDAFGTFEELKIFTEAVQRWNVNCMDELPEYMQIFYRTLLNVFNEIEEEMVKEGKAYRAYYAKEAWKNAAKAYFDEAKWFHEGYIPSMEEYMRVATASAGNTTLTTISLLGMGDIVTKESLEWLLNDPKILRAFNTVIRLMDDIVSSKVQSSYCSSLFHYSHFGLSTVTKFYSPHIFTNVFALVLP</sequence>